<proteinExistence type="predicted"/>
<evidence type="ECO:0000313" key="1">
    <source>
        <dbReference type="EMBL" id="MFD2795860.1"/>
    </source>
</evidence>
<keyword evidence="2" id="KW-1185">Reference proteome</keyword>
<organism evidence="1 2">
    <name type="scientific">Promicromonospora vindobonensis</name>
    <dbReference type="NCBI Taxonomy" id="195748"/>
    <lineage>
        <taxon>Bacteria</taxon>
        <taxon>Bacillati</taxon>
        <taxon>Actinomycetota</taxon>
        <taxon>Actinomycetes</taxon>
        <taxon>Micrococcales</taxon>
        <taxon>Promicromonosporaceae</taxon>
        <taxon>Promicromonospora</taxon>
    </lineage>
</organism>
<sequence length="82" mass="8540">METSVQVPTGGDTTALLRGLLEGAAAAHGIHERENLGGVYDEAWPEWYAEHMAHALARQGYRIVPVGGTAADGPGEAGHGHP</sequence>
<protein>
    <submittedName>
        <fullName evidence="1">Uncharacterized protein</fullName>
    </submittedName>
</protein>
<dbReference type="EMBL" id="JBHUOG010000002">
    <property type="protein sequence ID" value="MFD2795860.1"/>
    <property type="molecule type" value="Genomic_DNA"/>
</dbReference>
<reference evidence="2" key="1">
    <citation type="journal article" date="2019" name="Int. J. Syst. Evol. Microbiol.">
        <title>The Global Catalogue of Microorganisms (GCM) 10K type strain sequencing project: providing services to taxonomists for standard genome sequencing and annotation.</title>
        <authorList>
            <consortium name="The Broad Institute Genomics Platform"/>
            <consortium name="The Broad Institute Genome Sequencing Center for Infectious Disease"/>
            <person name="Wu L."/>
            <person name="Ma J."/>
        </authorList>
    </citation>
    <scope>NUCLEOTIDE SEQUENCE [LARGE SCALE GENOMIC DNA]</scope>
    <source>
        <strain evidence="2">CCM 7044</strain>
    </source>
</reference>
<evidence type="ECO:0000313" key="2">
    <source>
        <dbReference type="Proteomes" id="UP001597479"/>
    </source>
</evidence>
<gene>
    <name evidence="1" type="ORF">ACFS27_20025</name>
</gene>
<name>A0ABW5VZ45_9MICO</name>
<comment type="caution">
    <text evidence="1">The sequence shown here is derived from an EMBL/GenBank/DDBJ whole genome shotgun (WGS) entry which is preliminary data.</text>
</comment>
<dbReference type="RefSeq" id="WP_377186441.1">
    <property type="nucleotide sequence ID" value="NZ_JBHUOG010000002.1"/>
</dbReference>
<dbReference type="Proteomes" id="UP001597479">
    <property type="component" value="Unassembled WGS sequence"/>
</dbReference>
<accession>A0ABW5VZ45</accession>